<feature type="transmembrane region" description="Helical" evidence="12">
    <location>
        <begin position="197"/>
        <end position="216"/>
    </location>
</feature>
<comment type="similarity">
    <text evidence="2">Belongs to the fatty acid desaturase type 2 family.</text>
</comment>
<evidence type="ECO:0000256" key="11">
    <source>
        <dbReference type="ARBA" id="ARBA00023160"/>
    </source>
</evidence>
<dbReference type="CDD" id="cd03505">
    <property type="entry name" value="Delta9-FADS-like"/>
    <property type="match status" value="1"/>
</dbReference>
<evidence type="ECO:0000256" key="7">
    <source>
        <dbReference type="ARBA" id="ARBA00023002"/>
    </source>
</evidence>
<keyword evidence="8" id="KW-0408">Iron</keyword>
<dbReference type="GO" id="GO:0016020">
    <property type="term" value="C:membrane"/>
    <property type="evidence" value="ECO:0007669"/>
    <property type="project" value="UniProtKB-SubCell"/>
</dbReference>
<evidence type="ECO:0000256" key="3">
    <source>
        <dbReference type="ARBA" id="ARBA00022516"/>
    </source>
</evidence>
<dbReference type="Proteomes" id="UP000315082">
    <property type="component" value="Chromosome"/>
</dbReference>
<proteinExistence type="inferred from homology"/>
<evidence type="ECO:0000256" key="9">
    <source>
        <dbReference type="ARBA" id="ARBA00023098"/>
    </source>
</evidence>
<dbReference type="PANTHER" id="PTHR11351">
    <property type="entry name" value="ACYL-COA DESATURASE"/>
    <property type="match status" value="1"/>
</dbReference>
<dbReference type="Pfam" id="PF00487">
    <property type="entry name" value="FA_desaturase"/>
    <property type="match status" value="1"/>
</dbReference>
<evidence type="ECO:0000256" key="2">
    <source>
        <dbReference type="ARBA" id="ARBA00008749"/>
    </source>
</evidence>
<keyword evidence="4 12" id="KW-0812">Transmembrane</keyword>
<dbReference type="PRINTS" id="PR00075">
    <property type="entry name" value="FACDDSATRASE"/>
</dbReference>
<dbReference type="InterPro" id="IPR005804">
    <property type="entry name" value="FA_desaturase_dom"/>
</dbReference>
<dbReference type="OrthoDB" id="19906at2"/>
<evidence type="ECO:0000256" key="5">
    <source>
        <dbReference type="ARBA" id="ARBA00022832"/>
    </source>
</evidence>
<keyword evidence="15" id="KW-1185">Reference proteome</keyword>
<keyword evidence="6 12" id="KW-1133">Transmembrane helix</keyword>
<dbReference type="PANTHER" id="PTHR11351:SF31">
    <property type="entry name" value="DESATURASE 1, ISOFORM A-RELATED"/>
    <property type="match status" value="1"/>
</dbReference>
<keyword evidence="10 12" id="KW-0472">Membrane</keyword>
<accession>A0A518K0I9</accession>
<protein>
    <submittedName>
        <fullName evidence="14">Fatty acid desaturase</fullName>
    </submittedName>
</protein>
<evidence type="ECO:0000256" key="4">
    <source>
        <dbReference type="ARBA" id="ARBA00022692"/>
    </source>
</evidence>
<evidence type="ECO:0000313" key="14">
    <source>
        <dbReference type="EMBL" id="QDV71312.1"/>
    </source>
</evidence>
<evidence type="ECO:0000256" key="10">
    <source>
        <dbReference type="ARBA" id="ARBA00023136"/>
    </source>
</evidence>
<keyword evidence="3" id="KW-0444">Lipid biosynthesis</keyword>
<keyword evidence="7" id="KW-0560">Oxidoreductase</keyword>
<dbReference type="EMBL" id="CP036348">
    <property type="protein sequence ID" value="QDV71312.1"/>
    <property type="molecule type" value="Genomic_DNA"/>
</dbReference>
<evidence type="ECO:0000256" key="6">
    <source>
        <dbReference type="ARBA" id="ARBA00022989"/>
    </source>
</evidence>
<sequence>MGEEKILETDIAEPRKLESEEIAWARLFGLIAMHLGCLGLVWVSWSVFNIAAAIGLYLLRAFALTAFYHRYFAHRAFKTSRPVQFAGALIGLTALQKGPLWWAAHHRHHHRQSDQPDDVHSPIPRGFIWSHFGWILADRSSEVRENLIRDWLRFPELRWLERLSMPIGVAFALLVYVTGEVLNAVAPTLQTSGLSLLIWVFFVSTVALYHATYSVNSFAHIFGRRRFATRDNSRNNLPVALLTLGEGWHNNHHHYQSSARQGFVWWEIDISYYTLWMMSKIGLVWGLRGVPKHIMQRSLQSTAKA</sequence>
<feature type="transmembrane region" description="Helical" evidence="12">
    <location>
        <begin position="23"/>
        <end position="42"/>
    </location>
</feature>
<organism evidence="14 15">
    <name type="scientific">Rosistilla carotiformis</name>
    <dbReference type="NCBI Taxonomy" id="2528017"/>
    <lineage>
        <taxon>Bacteria</taxon>
        <taxon>Pseudomonadati</taxon>
        <taxon>Planctomycetota</taxon>
        <taxon>Planctomycetia</taxon>
        <taxon>Pirellulales</taxon>
        <taxon>Pirellulaceae</taxon>
        <taxon>Rosistilla</taxon>
    </lineage>
</organism>
<dbReference type="KEGG" id="rcf:Poly24_50470"/>
<dbReference type="InterPro" id="IPR015876">
    <property type="entry name" value="Acyl-CoA_DS"/>
</dbReference>
<evidence type="ECO:0000256" key="8">
    <source>
        <dbReference type="ARBA" id="ARBA00023004"/>
    </source>
</evidence>
<keyword evidence="11" id="KW-0275">Fatty acid biosynthesis</keyword>
<keyword evidence="9" id="KW-0443">Lipid metabolism</keyword>
<dbReference type="GO" id="GO:0016717">
    <property type="term" value="F:oxidoreductase activity, acting on paired donors, with oxidation of a pair of donors resulting in the reduction of molecular oxygen to two molecules of water"/>
    <property type="evidence" value="ECO:0007669"/>
    <property type="project" value="InterPro"/>
</dbReference>
<reference evidence="14 15" key="1">
    <citation type="submission" date="2019-02" db="EMBL/GenBank/DDBJ databases">
        <title>Deep-cultivation of Planctomycetes and their phenomic and genomic characterization uncovers novel biology.</title>
        <authorList>
            <person name="Wiegand S."/>
            <person name="Jogler M."/>
            <person name="Boedeker C."/>
            <person name="Pinto D."/>
            <person name="Vollmers J."/>
            <person name="Rivas-Marin E."/>
            <person name="Kohn T."/>
            <person name="Peeters S.H."/>
            <person name="Heuer A."/>
            <person name="Rast P."/>
            <person name="Oberbeckmann S."/>
            <person name="Bunk B."/>
            <person name="Jeske O."/>
            <person name="Meyerdierks A."/>
            <person name="Storesund J.E."/>
            <person name="Kallscheuer N."/>
            <person name="Luecker S."/>
            <person name="Lage O.M."/>
            <person name="Pohl T."/>
            <person name="Merkel B.J."/>
            <person name="Hornburger P."/>
            <person name="Mueller R.-W."/>
            <person name="Bruemmer F."/>
            <person name="Labrenz M."/>
            <person name="Spormann A.M."/>
            <person name="Op den Camp H."/>
            <person name="Overmann J."/>
            <person name="Amann R."/>
            <person name="Jetten M.S.M."/>
            <person name="Mascher T."/>
            <person name="Medema M.H."/>
            <person name="Devos D.P."/>
            <person name="Kaster A.-K."/>
            <person name="Ovreas L."/>
            <person name="Rohde M."/>
            <person name="Galperin M.Y."/>
            <person name="Jogler C."/>
        </authorList>
    </citation>
    <scope>NUCLEOTIDE SEQUENCE [LARGE SCALE GENOMIC DNA]</scope>
    <source>
        <strain evidence="14 15">Poly24</strain>
    </source>
</reference>
<gene>
    <name evidence="14" type="ORF">Poly24_50470</name>
</gene>
<name>A0A518K0I9_9BACT</name>
<comment type="subcellular location">
    <subcellularLocation>
        <location evidence="1">Membrane</location>
        <topology evidence="1">Multi-pass membrane protein</topology>
    </subcellularLocation>
</comment>
<evidence type="ECO:0000259" key="13">
    <source>
        <dbReference type="Pfam" id="PF00487"/>
    </source>
</evidence>
<dbReference type="AlphaFoldDB" id="A0A518K0I9"/>
<evidence type="ECO:0000256" key="12">
    <source>
        <dbReference type="SAM" id="Phobius"/>
    </source>
</evidence>
<evidence type="ECO:0000313" key="15">
    <source>
        <dbReference type="Proteomes" id="UP000315082"/>
    </source>
</evidence>
<dbReference type="GO" id="GO:0006633">
    <property type="term" value="P:fatty acid biosynthetic process"/>
    <property type="evidence" value="ECO:0007669"/>
    <property type="project" value="UniProtKB-KW"/>
</dbReference>
<evidence type="ECO:0000256" key="1">
    <source>
        <dbReference type="ARBA" id="ARBA00004141"/>
    </source>
</evidence>
<keyword evidence="5" id="KW-0276">Fatty acid metabolism</keyword>
<feature type="transmembrane region" description="Helical" evidence="12">
    <location>
        <begin position="48"/>
        <end position="68"/>
    </location>
</feature>
<feature type="domain" description="Fatty acid desaturase" evidence="13">
    <location>
        <begin position="45"/>
        <end position="256"/>
    </location>
</feature>